<dbReference type="AlphaFoldDB" id="A0A1R1LER6"/>
<dbReference type="SUPFAM" id="SSF53597">
    <property type="entry name" value="Dihydrofolate reductase-like"/>
    <property type="match status" value="1"/>
</dbReference>
<evidence type="ECO:0000313" key="3">
    <source>
        <dbReference type="Proteomes" id="UP000187085"/>
    </source>
</evidence>
<dbReference type="Proteomes" id="UP000187085">
    <property type="component" value="Unassembled WGS sequence"/>
</dbReference>
<comment type="caution">
    <text evidence="2">The sequence shown here is derived from an EMBL/GenBank/DDBJ whole genome shotgun (WGS) entry which is preliminary data.</text>
</comment>
<evidence type="ECO:0000313" key="2">
    <source>
        <dbReference type="EMBL" id="OMH26004.1"/>
    </source>
</evidence>
<dbReference type="EMBL" id="MRDE01000024">
    <property type="protein sequence ID" value="OMH26004.1"/>
    <property type="molecule type" value="Genomic_DNA"/>
</dbReference>
<accession>A0A1R1LER6</accession>
<dbReference type="PANTHER" id="PTHR38011">
    <property type="entry name" value="DIHYDROFOLATE REDUCTASE FAMILY PROTEIN (AFU_ORTHOLOGUE AFUA_8G06820)"/>
    <property type="match status" value="1"/>
</dbReference>
<dbReference type="InterPro" id="IPR050765">
    <property type="entry name" value="Riboflavin_Biosynth_HTPR"/>
</dbReference>
<dbReference type="Gene3D" id="3.40.430.10">
    <property type="entry name" value="Dihydrofolate Reductase, subunit A"/>
    <property type="match status" value="1"/>
</dbReference>
<dbReference type="GO" id="GO:0008703">
    <property type="term" value="F:5-amino-6-(5-phosphoribosylamino)uracil reductase activity"/>
    <property type="evidence" value="ECO:0007669"/>
    <property type="project" value="InterPro"/>
</dbReference>
<proteinExistence type="predicted"/>
<dbReference type="Pfam" id="PF01872">
    <property type="entry name" value="RibD_C"/>
    <property type="match status" value="1"/>
</dbReference>
<sequence>MAQLRPPRCIYYTAATLDGFLADEHHDLDWLLRLTPDPERTPAAFDFASFFGTVGAMVMGANTYRWVYRHENLATHPERWTDTYGVVPTWVFTHGELPEVVGADIRTVRGPVADALPAIRETAGEGDIWLLGGGELAGQVDDAGALDELRISIAPVTLGHGNPLLPRRLVDRLTTTGVHSDGTFAYLSYDVRPPSSSLRL</sequence>
<dbReference type="GO" id="GO:0009231">
    <property type="term" value="P:riboflavin biosynthetic process"/>
    <property type="evidence" value="ECO:0007669"/>
    <property type="project" value="InterPro"/>
</dbReference>
<name>A0A1R1LER6_9MICC</name>
<dbReference type="PANTHER" id="PTHR38011:SF11">
    <property type="entry name" value="2,5-DIAMINO-6-RIBOSYLAMINO-4(3H)-PYRIMIDINONE 5'-PHOSPHATE REDUCTASE"/>
    <property type="match status" value="1"/>
</dbReference>
<dbReference type="InterPro" id="IPR002734">
    <property type="entry name" value="RibDG_C"/>
</dbReference>
<organism evidence="2 3">
    <name type="scientific">Tersicoccus phoenicis</name>
    <dbReference type="NCBI Taxonomy" id="554083"/>
    <lineage>
        <taxon>Bacteria</taxon>
        <taxon>Bacillati</taxon>
        <taxon>Actinomycetota</taxon>
        <taxon>Actinomycetes</taxon>
        <taxon>Micrococcales</taxon>
        <taxon>Micrococcaceae</taxon>
        <taxon>Tersicoccus</taxon>
    </lineage>
</organism>
<keyword evidence="3" id="KW-1185">Reference proteome</keyword>
<reference evidence="2 3" key="1">
    <citation type="submission" date="2016-12" db="EMBL/GenBank/DDBJ databases">
        <title>Draft genome of Tersicoccus phoenicis 1P05MA.</title>
        <authorList>
            <person name="Nakajima Y."/>
            <person name="Yoshizawa S."/>
            <person name="Nakamura K."/>
            <person name="Ogura Y."/>
            <person name="Hayashi T."/>
            <person name="Kogure K."/>
        </authorList>
    </citation>
    <scope>NUCLEOTIDE SEQUENCE [LARGE SCALE GENOMIC DNA]</scope>
    <source>
        <strain evidence="2 3">1p05MA</strain>
    </source>
</reference>
<evidence type="ECO:0000259" key="1">
    <source>
        <dbReference type="Pfam" id="PF01872"/>
    </source>
</evidence>
<gene>
    <name evidence="2" type="ORF">BKD30_05370</name>
</gene>
<dbReference type="InterPro" id="IPR024072">
    <property type="entry name" value="DHFR-like_dom_sf"/>
</dbReference>
<dbReference type="RefSeq" id="WP_076702963.1">
    <property type="nucleotide sequence ID" value="NZ_MRDE01000024.1"/>
</dbReference>
<feature type="domain" description="Bacterial bifunctional deaminase-reductase C-terminal" evidence="1">
    <location>
        <begin position="10"/>
        <end position="174"/>
    </location>
</feature>
<protein>
    <recommendedName>
        <fullName evidence="1">Bacterial bifunctional deaminase-reductase C-terminal domain-containing protein</fullName>
    </recommendedName>
</protein>
<dbReference type="OrthoDB" id="3427770at2"/>
<dbReference type="STRING" id="554083.BKD30_05370"/>